<comment type="similarity">
    <text evidence="1 2 3">Belongs to the cullin family.</text>
</comment>
<dbReference type="SUPFAM" id="SSF74788">
    <property type="entry name" value="Cullin repeat-like"/>
    <property type="match status" value="1"/>
</dbReference>
<evidence type="ECO:0000256" key="3">
    <source>
        <dbReference type="RuleBase" id="RU003829"/>
    </source>
</evidence>
<dbReference type="AlphaFoldDB" id="A0A3N4M3Y5"/>
<evidence type="ECO:0000313" key="7">
    <source>
        <dbReference type="Proteomes" id="UP000267821"/>
    </source>
</evidence>
<gene>
    <name evidence="6" type="ORF">L211DRAFT_40355</name>
</gene>
<feature type="region of interest" description="Disordered" evidence="4">
    <location>
        <begin position="142"/>
        <end position="161"/>
    </location>
</feature>
<dbReference type="Gene3D" id="3.30.230.130">
    <property type="entry name" value="Cullin, Chain C, Domain 2"/>
    <property type="match status" value="1"/>
</dbReference>
<dbReference type="InterPro" id="IPR016159">
    <property type="entry name" value="Cullin_repeat-like_dom_sf"/>
</dbReference>
<feature type="region of interest" description="Disordered" evidence="4">
    <location>
        <begin position="1"/>
        <end position="115"/>
    </location>
</feature>
<proteinExistence type="inferred from homology"/>
<dbReference type="FunCoup" id="A0A3N4M3Y5">
    <property type="interactions" value="800"/>
</dbReference>
<dbReference type="InterPro" id="IPR019559">
    <property type="entry name" value="Cullin_neddylation_domain"/>
</dbReference>
<reference evidence="6 7" key="1">
    <citation type="journal article" date="2018" name="Nat. Ecol. Evol.">
        <title>Pezizomycetes genomes reveal the molecular basis of ectomycorrhizal truffle lifestyle.</title>
        <authorList>
            <person name="Murat C."/>
            <person name="Payen T."/>
            <person name="Noel B."/>
            <person name="Kuo A."/>
            <person name="Morin E."/>
            <person name="Chen J."/>
            <person name="Kohler A."/>
            <person name="Krizsan K."/>
            <person name="Balestrini R."/>
            <person name="Da Silva C."/>
            <person name="Montanini B."/>
            <person name="Hainaut M."/>
            <person name="Levati E."/>
            <person name="Barry K.W."/>
            <person name="Belfiori B."/>
            <person name="Cichocki N."/>
            <person name="Clum A."/>
            <person name="Dockter R.B."/>
            <person name="Fauchery L."/>
            <person name="Guy J."/>
            <person name="Iotti M."/>
            <person name="Le Tacon F."/>
            <person name="Lindquist E.A."/>
            <person name="Lipzen A."/>
            <person name="Malagnac F."/>
            <person name="Mello A."/>
            <person name="Molinier V."/>
            <person name="Miyauchi S."/>
            <person name="Poulain J."/>
            <person name="Riccioni C."/>
            <person name="Rubini A."/>
            <person name="Sitrit Y."/>
            <person name="Splivallo R."/>
            <person name="Traeger S."/>
            <person name="Wang M."/>
            <person name="Zifcakova L."/>
            <person name="Wipf D."/>
            <person name="Zambonelli A."/>
            <person name="Paolocci F."/>
            <person name="Nowrousian M."/>
            <person name="Ottonello S."/>
            <person name="Baldrian P."/>
            <person name="Spatafora J.W."/>
            <person name="Henrissat B."/>
            <person name="Nagy L.G."/>
            <person name="Aury J.M."/>
            <person name="Wincker P."/>
            <person name="Grigoriev I.V."/>
            <person name="Bonfante P."/>
            <person name="Martin F.M."/>
        </authorList>
    </citation>
    <scope>NUCLEOTIDE SEQUENCE [LARGE SCALE GENOMIC DNA]</scope>
    <source>
        <strain evidence="6 7">ATCC MYA-4762</strain>
    </source>
</reference>
<feature type="compositionally biased region" description="Low complexity" evidence="4">
    <location>
        <begin position="82"/>
        <end position="103"/>
    </location>
</feature>
<keyword evidence="7" id="KW-1185">Reference proteome</keyword>
<evidence type="ECO:0000256" key="1">
    <source>
        <dbReference type="ARBA" id="ARBA00006019"/>
    </source>
</evidence>
<dbReference type="InterPro" id="IPR059120">
    <property type="entry name" value="Cullin-like_AB"/>
</dbReference>
<dbReference type="FunFam" id="3.30.230.130:FF:000001">
    <property type="entry name" value="Cullin 4A"/>
    <property type="match status" value="1"/>
</dbReference>
<dbReference type="SUPFAM" id="SSF75632">
    <property type="entry name" value="Cullin homology domain"/>
    <property type="match status" value="1"/>
</dbReference>
<dbReference type="InterPro" id="IPR036317">
    <property type="entry name" value="Cullin_homology_sf"/>
</dbReference>
<dbReference type="STRING" id="1051890.A0A3N4M3Y5"/>
<dbReference type="Pfam" id="PF10557">
    <property type="entry name" value="Cullin_Nedd8"/>
    <property type="match status" value="1"/>
</dbReference>
<dbReference type="EMBL" id="ML121527">
    <property type="protein sequence ID" value="RPB29760.1"/>
    <property type="molecule type" value="Genomic_DNA"/>
</dbReference>
<dbReference type="Proteomes" id="UP000267821">
    <property type="component" value="Unassembled WGS sequence"/>
</dbReference>
<name>A0A3N4M3Y5_9PEZI</name>
<dbReference type="FunFam" id="1.20.1310.10:FF:000031">
    <property type="entry name" value="Ubiquitin ligase subunit CulD"/>
    <property type="match status" value="1"/>
</dbReference>
<dbReference type="FunFam" id="1.20.1310.10:FF:000035">
    <property type="entry name" value="Ubiquitin ligase subunit CulD, putative"/>
    <property type="match status" value="1"/>
</dbReference>
<dbReference type="SMART" id="SM00884">
    <property type="entry name" value="Cullin_Nedd8"/>
    <property type="match status" value="1"/>
</dbReference>
<dbReference type="GO" id="GO:0006511">
    <property type="term" value="P:ubiquitin-dependent protein catabolic process"/>
    <property type="evidence" value="ECO:0007669"/>
    <property type="project" value="InterPro"/>
</dbReference>
<dbReference type="InterPro" id="IPR001373">
    <property type="entry name" value="Cullin_N"/>
</dbReference>
<dbReference type="Pfam" id="PF26557">
    <property type="entry name" value="Cullin_AB"/>
    <property type="match status" value="1"/>
</dbReference>
<dbReference type="Gene3D" id="1.20.1310.10">
    <property type="entry name" value="Cullin Repeats"/>
    <property type="match status" value="4"/>
</dbReference>
<feature type="compositionally biased region" description="Low complexity" evidence="4">
    <location>
        <begin position="42"/>
        <end position="57"/>
    </location>
</feature>
<evidence type="ECO:0000256" key="2">
    <source>
        <dbReference type="PROSITE-ProRule" id="PRU00330"/>
    </source>
</evidence>
<dbReference type="SUPFAM" id="SSF46785">
    <property type="entry name" value="Winged helix' DNA-binding domain"/>
    <property type="match status" value="1"/>
</dbReference>
<dbReference type="Pfam" id="PF00888">
    <property type="entry name" value="Cullin"/>
    <property type="match status" value="1"/>
</dbReference>
<dbReference type="PROSITE" id="PS50069">
    <property type="entry name" value="CULLIN_2"/>
    <property type="match status" value="1"/>
</dbReference>
<dbReference type="PANTHER" id="PTHR11932">
    <property type="entry name" value="CULLIN"/>
    <property type="match status" value="1"/>
</dbReference>
<dbReference type="SMART" id="SM00182">
    <property type="entry name" value="CULLIN"/>
    <property type="match status" value="1"/>
</dbReference>
<evidence type="ECO:0000259" key="5">
    <source>
        <dbReference type="PROSITE" id="PS50069"/>
    </source>
</evidence>
<evidence type="ECO:0000313" key="6">
    <source>
        <dbReference type="EMBL" id="RPB29760.1"/>
    </source>
</evidence>
<dbReference type="InterPro" id="IPR045093">
    <property type="entry name" value="Cullin"/>
</dbReference>
<feature type="domain" description="Cullin family profile" evidence="5">
    <location>
        <begin position="554"/>
        <end position="804"/>
    </location>
</feature>
<dbReference type="InterPro" id="IPR016158">
    <property type="entry name" value="Cullin_homology"/>
</dbReference>
<sequence length="937" mass="105982">MSEVDYRKSPASSQQQQGKKRKQSPSASSQHEGPKYRPQHNQQQQQQVQQKQQQQQQAAELEPLPQESRRPQTISELFPAVPSSNSSRPNTPPSSTTTSSSTSKRPRASIEPTAEIYKPRYTAALSVPSTMLNFPDQNKVTIDLTDSPPNSHAAGSVKKMSTPKALRVPFQPGPHSAARKLVVKNLRTTAKGSPEVYYEQTWKSLDAALTAIFSGERISTSLEELYRGTENLCRADKSAPTYETLKARMEGYVGRKLKDELNERAGRGDDEVVKAVEAAWTKWCSQLNMIRSIFFYLDRSYLLSAPNLQTIWETGLSLFRKHISSDDRIGPRFLRGIFSLFEKDRQSQGAVEMSLLRPCIRMLSNLNIYTSDFEPKFISISRDYFSRFAEQEAHTKNLAGYIAECDHQLDRESFRCDRFQLDLSTKRELVSVLEEQMVKKQIPVLTDTESVGALLKETDIKSLTSLYSLLDRVGDAGTLLKPAWENYITVHGTSIIQDQDTEMVSHLLEFKSSLDKVWAGPFKKNDDLAYSLRESFSTFINARNPKMQHANNSKPAEMIAKYVDLLLRSGVKALTGNTTGGDRNEAENTNVGDEDAELAIQLENVLDLFRFIHGKDVFEAFYKKDLARRLLMGRSASADAERSMLTKLKTECGSGFTHNLEGMFKDMELSKETMNGFKSSKAGTDKSNGVDLNVHILSMSAWPTYPDVPISLPEDLAEYLETFKEFYIEKHKGKKLMWRHALAHCVLKANFPKGNKELVVSAFQAVVLLLFNSIEPTQSLSYTSIMEASGLPDREVNRTLQSLACGKYRVLVKSPKGKDVNKTDTFTLNNSFQDSKFRIKINQIQLKETKEENKETHERVAQDRQYETQAAIIRIMKSRKTIKHVELIQQTIEQTKNRGVLDVSEIKQNIEKYVSPSLPASPPSDMYWNLCANEDVI</sequence>
<evidence type="ECO:0000256" key="4">
    <source>
        <dbReference type="SAM" id="MobiDB-lite"/>
    </source>
</evidence>
<dbReference type="InterPro" id="IPR036390">
    <property type="entry name" value="WH_DNA-bd_sf"/>
</dbReference>
<dbReference type="OrthoDB" id="27073at2759"/>
<accession>A0A3N4M3Y5</accession>
<protein>
    <submittedName>
        <fullName evidence="6">Cullin-domain-containing protein</fullName>
    </submittedName>
</protein>
<dbReference type="GO" id="GO:0031625">
    <property type="term" value="F:ubiquitin protein ligase binding"/>
    <property type="evidence" value="ECO:0007669"/>
    <property type="project" value="InterPro"/>
</dbReference>
<dbReference type="InterPro" id="IPR036388">
    <property type="entry name" value="WH-like_DNA-bd_sf"/>
</dbReference>
<organism evidence="6 7">
    <name type="scientific">Terfezia boudieri ATCC MYA-4762</name>
    <dbReference type="NCBI Taxonomy" id="1051890"/>
    <lineage>
        <taxon>Eukaryota</taxon>
        <taxon>Fungi</taxon>
        <taxon>Dikarya</taxon>
        <taxon>Ascomycota</taxon>
        <taxon>Pezizomycotina</taxon>
        <taxon>Pezizomycetes</taxon>
        <taxon>Pezizales</taxon>
        <taxon>Pezizaceae</taxon>
        <taxon>Terfezia</taxon>
    </lineage>
</organism>
<dbReference type="InParanoid" id="A0A3N4M3Y5"/>
<dbReference type="Gene3D" id="1.10.10.10">
    <property type="entry name" value="Winged helix-like DNA-binding domain superfamily/Winged helix DNA-binding domain"/>
    <property type="match status" value="1"/>
</dbReference>